<keyword evidence="2 4" id="KW-0863">Zinc-finger</keyword>
<evidence type="ECO:0000313" key="6">
    <source>
        <dbReference type="Ensembl" id="ENSEEEP00000006054.2"/>
    </source>
</evidence>
<dbReference type="InterPro" id="IPR051051">
    <property type="entry name" value="E3_ubiq-ligase_TRIM/RNF"/>
</dbReference>
<dbReference type="InterPro" id="IPR000315">
    <property type="entry name" value="Znf_B-box"/>
</dbReference>
<dbReference type="Ensembl" id="ENSEEET00000006137.2">
    <property type="protein sequence ID" value="ENSEEEP00000006054.2"/>
    <property type="gene ID" value="ENSEEEG00000003225.2"/>
</dbReference>
<dbReference type="GeneTree" id="ENSGT01040000240385"/>
<dbReference type="InterPro" id="IPR027370">
    <property type="entry name" value="Znf-RING_euk"/>
</dbReference>
<evidence type="ECO:0000256" key="4">
    <source>
        <dbReference type="PROSITE-ProRule" id="PRU00175"/>
    </source>
</evidence>
<accession>A0A4W4E524</accession>
<dbReference type="PANTHER" id="PTHR25465:SF32">
    <property type="entry name" value="BLOODTHIRSTY-RELATED GENE FAMILY, MEMBER 16 ISOFORM X1-RELATED"/>
    <property type="match status" value="1"/>
</dbReference>
<dbReference type="InterPro" id="IPR001841">
    <property type="entry name" value="Znf_RING"/>
</dbReference>
<dbReference type="SMART" id="SM00184">
    <property type="entry name" value="RING"/>
    <property type="match status" value="1"/>
</dbReference>
<dbReference type="PROSITE" id="PS50089">
    <property type="entry name" value="ZF_RING_2"/>
    <property type="match status" value="1"/>
</dbReference>
<dbReference type="CDD" id="cd19769">
    <property type="entry name" value="Bbox2_TRIM16-like"/>
    <property type="match status" value="1"/>
</dbReference>
<evidence type="ECO:0000256" key="2">
    <source>
        <dbReference type="ARBA" id="ARBA00022771"/>
    </source>
</evidence>
<sequence length="183" mass="20816">GYFISILLDDIDELQCSICLEVFSDPVSTPCGHNFCMSCLKACWDNSTHCQCPFCAAEFPKRTELCVNTFISGLAAHFKSFQMKSSNPEEQLPSKSKNVLCGYCNEEKSCLDCGMSCCNTQLMPHKTTAKLKNHKLIDPVENLEDYICQKHNRPIELFCRDDQMCICQFCMRHTTRLTTLNIV</sequence>
<protein>
    <recommendedName>
        <fullName evidence="5">RING-type domain-containing protein</fullName>
    </recommendedName>
</protein>
<dbReference type="PROSITE" id="PS00518">
    <property type="entry name" value="ZF_RING_1"/>
    <property type="match status" value="1"/>
</dbReference>
<reference evidence="6" key="5">
    <citation type="submission" date="2025-09" db="UniProtKB">
        <authorList>
            <consortium name="Ensembl"/>
        </authorList>
    </citation>
    <scope>IDENTIFICATION</scope>
</reference>
<dbReference type="Gene3D" id="3.30.40.10">
    <property type="entry name" value="Zinc/RING finger domain, C3HC4 (zinc finger)"/>
    <property type="match status" value="1"/>
</dbReference>
<proteinExistence type="predicted"/>
<keyword evidence="1" id="KW-0479">Metal-binding</keyword>
<reference evidence="6" key="3">
    <citation type="submission" date="2020-05" db="EMBL/GenBank/DDBJ databases">
        <title>Electrophorus electricus (electric eel) genome, fEleEle1, primary haplotype.</title>
        <authorList>
            <person name="Myers G."/>
            <person name="Meyer A."/>
            <person name="Fedrigo O."/>
            <person name="Formenti G."/>
            <person name="Rhie A."/>
            <person name="Tracey A."/>
            <person name="Sims Y."/>
            <person name="Jarvis E.D."/>
        </authorList>
    </citation>
    <scope>NUCLEOTIDE SEQUENCE [LARGE SCALE GENOMIC DNA]</scope>
</reference>
<keyword evidence="3" id="KW-0862">Zinc</keyword>
<reference evidence="7" key="1">
    <citation type="journal article" date="2014" name="Science">
        <title>Nonhuman genetics. Genomic basis for the convergent evolution of electric organs.</title>
        <authorList>
            <person name="Gallant J.R."/>
            <person name="Traeger L.L."/>
            <person name="Volkening J.D."/>
            <person name="Moffett H."/>
            <person name="Chen P.H."/>
            <person name="Novina C.D."/>
            <person name="Phillips G.N.Jr."/>
            <person name="Anand R."/>
            <person name="Wells G.B."/>
            <person name="Pinch M."/>
            <person name="Guth R."/>
            <person name="Unguez G.A."/>
            <person name="Albert J.S."/>
            <person name="Zakon H.H."/>
            <person name="Samanta M.P."/>
            <person name="Sussman M.R."/>
        </authorList>
    </citation>
    <scope>NUCLEOTIDE SEQUENCE [LARGE SCALE GENOMIC DNA]</scope>
</reference>
<dbReference type="Gene3D" id="3.30.160.60">
    <property type="entry name" value="Classic Zinc Finger"/>
    <property type="match status" value="1"/>
</dbReference>
<feature type="domain" description="RING-type" evidence="5">
    <location>
        <begin position="16"/>
        <end position="55"/>
    </location>
</feature>
<evidence type="ECO:0000256" key="3">
    <source>
        <dbReference type="ARBA" id="ARBA00022833"/>
    </source>
</evidence>
<dbReference type="Pfam" id="PF00643">
    <property type="entry name" value="zf-B_box"/>
    <property type="match status" value="1"/>
</dbReference>
<reference evidence="6" key="4">
    <citation type="submission" date="2025-08" db="UniProtKB">
        <authorList>
            <consortium name="Ensembl"/>
        </authorList>
    </citation>
    <scope>IDENTIFICATION</scope>
</reference>
<dbReference type="Pfam" id="PF13445">
    <property type="entry name" value="zf-RING_UBOX"/>
    <property type="match status" value="1"/>
</dbReference>
<keyword evidence="7" id="KW-1185">Reference proteome</keyword>
<dbReference type="SUPFAM" id="SSF57850">
    <property type="entry name" value="RING/U-box"/>
    <property type="match status" value="1"/>
</dbReference>
<evidence type="ECO:0000313" key="7">
    <source>
        <dbReference type="Proteomes" id="UP000314983"/>
    </source>
</evidence>
<evidence type="ECO:0000259" key="5">
    <source>
        <dbReference type="PROSITE" id="PS50089"/>
    </source>
</evidence>
<evidence type="ECO:0000256" key="1">
    <source>
        <dbReference type="ARBA" id="ARBA00022723"/>
    </source>
</evidence>
<dbReference type="AlphaFoldDB" id="A0A4W4E524"/>
<dbReference type="PANTHER" id="PTHR25465">
    <property type="entry name" value="B-BOX DOMAIN CONTAINING"/>
    <property type="match status" value="1"/>
</dbReference>
<dbReference type="InterPro" id="IPR013083">
    <property type="entry name" value="Znf_RING/FYVE/PHD"/>
</dbReference>
<dbReference type="SUPFAM" id="SSF57845">
    <property type="entry name" value="B-box zinc-binding domain"/>
    <property type="match status" value="1"/>
</dbReference>
<reference evidence="7" key="2">
    <citation type="journal article" date="2017" name="Sci. Adv.">
        <title>A tail of two voltages: Proteomic comparison of the three electric organs of the electric eel.</title>
        <authorList>
            <person name="Traeger L.L."/>
            <person name="Sabat G."/>
            <person name="Barrett-Wilt G.A."/>
            <person name="Wells G.B."/>
            <person name="Sussman M.R."/>
        </authorList>
    </citation>
    <scope>NUCLEOTIDE SEQUENCE [LARGE SCALE GENOMIC DNA]</scope>
</reference>
<organism evidence="6 7">
    <name type="scientific">Electrophorus electricus</name>
    <name type="common">Electric eel</name>
    <name type="synonym">Gymnotus electricus</name>
    <dbReference type="NCBI Taxonomy" id="8005"/>
    <lineage>
        <taxon>Eukaryota</taxon>
        <taxon>Metazoa</taxon>
        <taxon>Chordata</taxon>
        <taxon>Craniata</taxon>
        <taxon>Vertebrata</taxon>
        <taxon>Euteleostomi</taxon>
        <taxon>Actinopterygii</taxon>
        <taxon>Neopterygii</taxon>
        <taxon>Teleostei</taxon>
        <taxon>Ostariophysi</taxon>
        <taxon>Gymnotiformes</taxon>
        <taxon>Gymnotoidei</taxon>
        <taxon>Gymnotidae</taxon>
        <taxon>Electrophorus</taxon>
    </lineage>
</organism>
<dbReference type="Proteomes" id="UP000314983">
    <property type="component" value="Chromosome 9"/>
</dbReference>
<dbReference type="GO" id="GO:0008270">
    <property type="term" value="F:zinc ion binding"/>
    <property type="evidence" value="ECO:0007669"/>
    <property type="project" value="UniProtKB-KW"/>
</dbReference>
<dbReference type="InterPro" id="IPR017907">
    <property type="entry name" value="Znf_RING_CS"/>
</dbReference>
<dbReference type="Gene3D" id="4.10.830.40">
    <property type="match status" value="1"/>
</dbReference>
<name>A0A4W4E524_ELEEL</name>